<comment type="caution">
    <text evidence="1">The sequence shown here is derived from an EMBL/GenBank/DDBJ whole genome shotgun (WGS) entry which is preliminary data.</text>
</comment>
<evidence type="ECO:0000313" key="1">
    <source>
        <dbReference type="EMBL" id="KAF7992503.1"/>
    </source>
</evidence>
<dbReference type="EMBL" id="JACMRX010000003">
    <property type="protein sequence ID" value="KAF7992503.1"/>
    <property type="molecule type" value="Genomic_DNA"/>
</dbReference>
<name>A0A834XS90_APHGI</name>
<protein>
    <submittedName>
        <fullName evidence="1">Uncharacterized protein</fullName>
    </submittedName>
</protein>
<dbReference type="Proteomes" id="UP000639338">
    <property type="component" value="Unassembled WGS sequence"/>
</dbReference>
<proteinExistence type="predicted"/>
<gene>
    <name evidence="1" type="ORF">HCN44_004847</name>
</gene>
<keyword evidence="2" id="KW-1185">Reference proteome</keyword>
<dbReference type="OrthoDB" id="7648950at2759"/>
<evidence type="ECO:0000313" key="2">
    <source>
        <dbReference type="Proteomes" id="UP000639338"/>
    </source>
</evidence>
<sequence>MITHGLFVQPEITNIDYQNVELENLLKTKIKYIEVKAYLKSMSLMEKGEKSHGLGKIVDHKENYVLVKIVNYPKEDERLKIGVAVKMRGVIYDDQIPIFQVKDMDDVDVLEEKTLPISQVRKSFQRLSAVVKRQKIDNENDDI</sequence>
<accession>A0A834XS90</accession>
<organism evidence="1 2">
    <name type="scientific">Aphidius gifuensis</name>
    <name type="common">Parasitoid wasp</name>
    <dbReference type="NCBI Taxonomy" id="684658"/>
    <lineage>
        <taxon>Eukaryota</taxon>
        <taxon>Metazoa</taxon>
        <taxon>Ecdysozoa</taxon>
        <taxon>Arthropoda</taxon>
        <taxon>Hexapoda</taxon>
        <taxon>Insecta</taxon>
        <taxon>Pterygota</taxon>
        <taxon>Neoptera</taxon>
        <taxon>Endopterygota</taxon>
        <taxon>Hymenoptera</taxon>
        <taxon>Apocrita</taxon>
        <taxon>Ichneumonoidea</taxon>
        <taxon>Braconidae</taxon>
        <taxon>Aphidiinae</taxon>
        <taxon>Aphidius</taxon>
    </lineage>
</organism>
<dbReference type="AlphaFoldDB" id="A0A834XS90"/>
<reference evidence="1 2" key="1">
    <citation type="submission" date="2020-08" db="EMBL/GenBank/DDBJ databases">
        <title>Aphidius gifuensis genome sequencing and assembly.</title>
        <authorList>
            <person name="Du Z."/>
        </authorList>
    </citation>
    <scope>NUCLEOTIDE SEQUENCE [LARGE SCALE GENOMIC DNA]</scope>
    <source>
        <strain evidence="1">YNYX2018</strain>
        <tissue evidence="1">Adults</tissue>
    </source>
</reference>